<dbReference type="GO" id="GO:0140662">
    <property type="term" value="F:ATP-dependent protein folding chaperone"/>
    <property type="evidence" value="ECO:0007669"/>
    <property type="project" value="InterPro"/>
</dbReference>
<dbReference type="EMBL" id="MLFT02000001">
    <property type="protein sequence ID" value="PHT60548.1"/>
    <property type="molecule type" value="Genomic_DNA"/>
</dbReference>
<keyword evidence="2" id="KW-0963">Cytoplasm</keyword>
<reference evidence="7 8" key="1">
    <citation type="journal article" date="2017" name="Genome Biol.">
        <title>New reference genome sequences of hot pepper reveal the massive evolution of plant disease-resistance genes by retroduplication.</title>
        <authorList>
            <person name="Kim S."/>
            <person name="Park J."/>
            <person name="Yeom S.I."/>
            <person name="Kim Y.M."/>
            <person name="Seo E."/>
            <person name="Kim K.T."/>
            <person name="Kim M.S."/>
            <person name="Lee J.M."/>
            <person name="Cheong K."/>
            <person name="Shin H.S."/>
            <person name="Kim S.B."/>
            <person name="Han K."/>
            <person name="Lee J."/>
            <person name="Park M."/>
            <person name="Lee H.A."/>
            <person name="Lee H.Y."/>
            <person name="Lee Y."/>
            <person name="Oh S."/>
            <person name="Lee J.H."/>
            <person name="Choi E."/>
            <person name="Choi E."/>
            <person name="Lee S.E."/>
            <person name="Jeon J."/>
            <person name="Kim H."/>
            <person name="Choi G."/>
            <person name="Song H."/>
            <person name="Lee J."/>
            <person name="Lee S.C."/>
            <person name="Kwon J.K."/>
            <person name="Lee H.Y."/>
            <person name="Koo N."/>
            <person name="Hong Y."/>
            <person name="Kim R.W."/>
            <person name="Kang W.H."/>
            <person name="Huh J.H."/>
            <person name="Kang B.C."/>
            <person name="Yang T.J."/>
            <person name="Lee Y.H."/>
            <person name="Bennetzen J.L."/>
            <person name="Choi D."/>
        </authorList>
    </citation>
    <scope>NUCLEOTIDE SEQUENCE [LARGE SCALE GENOMIC DNA]</scope>
    <source>
        <strain evidence="8">cv. PBC81</strain>
    </source>
</reference>
<gene>
    <name evidence="7" type="ORF">CQW23_02911</name>
</gene>
<evidence type="ECO:0000256" key="2">
    <source>
        <dbReference type="ARBA" id="ARBA00022490"/>
    </source>
</evidence>
<keyword evidence="3" id="KW-0547">Nucleotide-binding</keyword>
<sequence>MQFYCVASLEIDNSEFGPLCDTHDVKLLNPQSNWIHFDCLTDKSKLDGQPELFIHIILDNTNNTLTIIDSGVGMKKDDLVNNLGTIVSSGIKEFMEALDIGVDVRMIGQFSIGFYSNYLAVEKVVVTTKHNDDEQYVWESQDSSSLTITMDTSDENLGRGTKIVLFLKEDQL</sequence>
<dbReference type="InterPro" id="IPR036890">
    <property type="entry name" value="HATPase_C_sf"/>
</dbReference>
<dbReference type="GO" id="GO:0005524">
    <property type="term" value="F:ATP binding"/>
    <property type="evidence" value="ECO:0007669"/>
    <property type="project" value="UniProtKB-KW"/>
</dbReference>
<dbReference type="Gene3D" id="3.30.565.10">
    <property type="entry name" value="Histidine kinase-like ATPase, C-terminal domain"/>
    <property type="match status" value="1"/>
</dbReference>
<keyword evidence="8" id="KW-1185">Reference proteome</keyword>
<proteinExistence type="inferred from homology"/>
<dbReference type="STRING" id="33114.A0A2G2XST9"/>
<evidence type="ECO:0000256" key="5">
    <source>
        <dbReference type="ARBA" id="ARBA00023016"/>
    </source>
</evidence>
<evidence type="ECO:0000256" key="4">
    <source>
        <dbReference type="ARBA" id="ARBA00022840"/>
    </source>
</evidence>
<dbReference type="FunFam" id="3.30.565.10:FF:000357">
    <property type="entry name" value="Heat shock protein HSP 90-beta"/>
    <property type="match status" value="1"/>
</dbReference>
<dbReference type="PANTHER" id="PTHR11528">
    <property type="entry name" value="HEAT SHOCK PROTEIN 90 FAMILY MEMBER"/>
    <property type="match status" value="1"/>
</dbReference>
<comment type="caution">
    <text evidence="7">The sequence shown here is derived from an EMBL/GenBank/DDBJ whole genome shotgun (WGS) entry which is preliminary data.</text>
</comment>
<evidence type="ECO:0000256" key="3">
    <source>
        <dbReference type="ARBA" id="ARBA00022741"/>
    </source>
</evidence>
<dbReference type="AlphaFoldDB" id="A0A2G2XST9"/>
<evidence type="ECO:0000313" key="8">
    <source>
        <dbReference type="Proteomes" id="UP000224567"/>
    </source>
</evidence>
<comment type="similarity">
    <text evidence="1">Belongs to the heat shock protein 90 family.</text>
</comment>
<dbReference type="Proteomes" id="UP000224567">
    <property type="component" value="Unassembled WGS sequence"/>
</dbReference>
<evidence type="ECO:0000256" key="6">
    <source>
        <dbReference type="ARBA" id="ARBA00023186"/>
    </source>
</evidence>
<protein>
    <submittedName>
        <fullName evidence="7">Heat shock cognate protein 80</fullName>
    </submittedName>
</protein>
<keyword evidence="5 7" id="KW-0346">Stress response</keyword>
<name>A0A2G2XST9_CAPBA</name>
<accession>A0A2G2XST9</accession>
<dbReference type="OrthoDB" id="1304221at2759"/>
<reference evidence="8" key="2">
    <citation type="journal article" date="2017" name="J. Anim. Genet.">
        <title>Multiple reference genome sequences of hot pepper reveal the massive evolution of plant disease resistance genes by retroduplication.</title>
        <authorList>
            <person name="Kim S."/>
            <person name="Park J."/>
            <person name="Yeom S.-I."/>
            <person name="Kim Y.-M."/>
            <person name="Seo E."/>
            <person name="Kim K.-T."/>
            <person name="Kim M.-S."/>
            <person name="Lee J.M."/>
            <person name="Cheong K."/>
            <person name="Shin H.-S."/>
            <person name="Kim S.-B."/>
            <person name="Han K."/>
            <person name="Lee J."/>
            <person name="Park M."/>
            <person name="Lee H.-A."/>
            <person name="Lee H.-Y."/>
            <person name="Lee Y."/>
            <person name="Oh S."/>
            <person name="Lee J.H."/>
            <person name="Choi E."/>
            <person name="Choi E."/>
            <person name="Lee S.E."/>
            <person name="Jeon J."/>
            <person name="Kim H."/>
            <person name="Choi G."/>
            <person name="Song H."/>
            <person name="Lee J."/>
            <person name="Lee S.-C."/>
            <person name="Kwon J.-K."/>
            <person name="Lee H.-Y."/>
            <person name="Koo N."/>
            <person name="Hong Y."/>
            <person name="Kim R.W."/>
            <person name="Kang W.-H."/>
            <person name="Huh J.H."/>
            <person name="Kang B.-C."/>
            <person name="Yang T.-J."/>
            <person name="Lee Y.-H."/>
            <person name="Bennetzen J.L."/>
            <person name="Choi D."/>
        </authorList>
    </citation>
    <scope>NUCLEOTIDE SEQUENCE [LARGE SCALE GENOMIC DNA]</scope>
    <source>
        <strain evidence="8">cv. PBC81</strain>
    </source>
</reference>
<evidence type="ECO:0000256" key="1">
    <source>
        <dbReference type="ARBA" id="ARBA00008239"/>
    </source>
</evidence>
<dbReference type="GO" id="GO:0051082">
    <property type="term" value="F:unfolded protein binding"/>
    <property type="evidence" value="ECO:0007669"/>
    <property type="project" value="InterPro"/>
</dbReference>
<organism evidence="7 8">
    <name type="scientific">Capsicum baccatum</name>
    <name type="common">Peruvian pepper</name>
    <dbReference type="NCBI Taxonomy" id="33114"/>
    <lineage>
        <taxon>Eukaryota</taxon>
        <taxon>Viridiplantae</taxon>
        <taxon>Streptophyta</taxon>
        <taxon>Embryophyta</taxon>
        <taxon>Tracheophyta</taxon>
        <taxon>Spermatophyta</taxon>
        <taxon>Magnoliopsida</taxon>
        <taxon>eudicotyledons</taxon>
        <taxon>Gunneridae</taxon>
        <taxon>Pentapetalae</taxon>
        <taxon>asterids</taxon>
        <taxon>lamiids</taxon>
        <taxon>Solanales</taxon>
        <taxon>Solanaceae</taxon>
        <taxon>Solanoideae</taxon>
        <taxon>Capsiceae</taxon>
        <taxon>Capsicum</taxon>
    </lineage>
</organism>
<dbReference type="InterPro" id="IPR020575">
    <property type="entry name" value="Hsp90_N"/>
</dbReference>
<dbReference type="InterPro" id="IPR001404">
    <property type="entry name" value="Hsp90_fam"/>
</dbReference>
<keyword evidence="4" id="KW-0067">ATP-binding</keyword>
<dbReference type="SUPFAM" id="SSF55874">
    <property type="entry name" value="ATPase domain of HSP90 chaperone/DNA topoisomerase II/histidine kinase"/>
    <property type="match status" value="1"/>
</dbReference>
<keyword evidence="6" id="KW-0143">Chaperone</keyword>
<dbReference type="GO" id="GO:0016887">
    <property type="term" value="F:ATP hydrolysis activity"/>
    <property type="evidence" value="ECO:0007669"/>
    <property type="project" value="InterPro"/>
</dbReference>
<dbReference type="PRINTS" id="PR00775">
    <property type="entry name" value="HEATSHOCK90"/>
</dbReference>
<evidence type="ECO:0000313" key="7">
    <source>
        <dbReference type="EMBL" id="PHT60548.1"/>
    </source>
</evidence>